<dbReference type="PANTHER" id="PTHR24388">
    <property type="entry name" value="ZINC FINGER PROTEIN"/>
    <property type="match status" value="1"/>
</dbReference>
<dbReference type="AlphaFoldDB" id="A0ABD0TRI8"/>
<keyword evidence="6" id="KW-0805">Transcription regulation</keyword>
<protein>
    <recommendedName>
        <fullName evidence="12">C2H2-type domain-containing protein</fullName>
    </recommendedName>
</protein>
<comment type="similarity">
    <text evidence="10">Belongs to the snail C2H2-type zinc-finger protein family.</text>
</comment>
<dbReference type="Pfam" id="PF00096">
    <property type="entry name" value="zf-C2H2"/>
    <property type="match status" value="3"/>
</dbReference>
<dbReference type="InterPro" id="IPR041697">
    <property type="entry name" value="Znf-C2H2_11"/>
</dbReference>
<dbReference type="SMART" id="SM00355">
    <property type="entry name" value="ZnF_C2H2"/>
    <property type="match status" value="8"/>
</dbReference>
<dbReference type="Gene3D" id="3.30.160.60">
    <property type="entry name" value="Classic Zinc Finger"/>
    <property type="match status" value="4"/>
</dbReference>
<evidence type="ECO:0000259" key="12">
    <source>
        <dbReference type="PROSITE" id="PS50157"/>
    </source>
</evidence>
<feature type="domain" description="C2H2-type" evidence="12">
    <location>
        <begin position="146"/>
        <end position="174"/>
    </location>
</feature>
<keyword evidence="7" id="KW-0238">DNA-binding</keyword>
<name>A0ABD0TRI8_LOXSC</name>
<feature type="domain" description="C2H2-type" evidence="12">
    <location>
        <begin position="263"/>
        <end position="291"/>
    </location>
</feature>
<evidence type="ECO:0000256" key="2">
    <source>
        <dbReference type="ARBA" id="ARBA00022723"/>
    </source>
</evidence>
<keyword evidence="5" id="KW-0862">Zinc</keyword>
<evidence type="ECO:0000256" key="7">
    <source>
        <dbReference type="ARBA" id="ARBA00023125"/>
    </source>
</evidence>
<dbReference type="Pfam" id="PF16622">
    <property type="entry name" value="zf-C2H2_11"/>
    <property type="match status" value="1"/>
</dbReference>
<keyword evidence="9" id="KW-0539">Nucleus</keyword>
<dbReference type="InterPro" id="IPR050527">
    <property type="entry name" value="Snail/Krueppel_Znf"/>
</dbReference>
<evidence type="ECO:0000313" key="13">
    <source>
        <dbReference type="EMBL" id="KAL0851798.1"/>
    </source>
</evidence>
<dbReference type="SUPFAM" id="SSF57667">
    <property type="entry name" value="beta-beta-alpha zinc fingers"/>
    <property type="match status" value="3"/>
</dbReference>
<dbReference type="PROSITE" id="PS50157">
    <property type="entry name" value="ZINC_FINGER_C2H2_2"/>
    <property type="match status" value="7"/>
</dbReference>
<dbReference type="Pfam" id="PF13912">
    <property type="entry name" value="zf-C2H2_6"/>
    <property type="match status" value="1"/>
</dbReference>
<evidence type="ECO:0000256" key="5">
    <source>
        <dbReference type="ARBA" id="ARBA00022833"/>
    </source>
</evidence>
<feature type="domain" description="C2H2-type" evidence="12">
    <location>
        <begin position="60"/>
        <end position="88"/>
    </location>
</feature>
<dbReference type="GO" id="GO:0005634">
    <property type="term" value="C:nucleus"/>
    <property type="evidence" value="ECO:0007669"/>
    <property type="project" value="UniProtKB-SubCell"/>
</dbReference>
<sequence>MSNKSESDVEVNVEKLDSDELDEHLRSSAAILHEMLKDREPAVDELIKGNLPAPTAGNGHACKHCGKLYKSQATLQMHTRLKHPNDRPGVEVRCVSCDKTYASLLSLQKHQRYMHRYSQRCKACYRTFETHEQLAEHATSCVRSERPCPTCGKMYESQLSLRNHVKYKHPEVKANWCNICRRTFRTDRGLVNHVAVIHLGQIECGSCDRKFTTVAGLQSHVLYKHSANGHRCVQCRKVFASHGSMSRHLTKNHNVVVYDCGKYCCGVCDASFQASNSLIQHVINHHTGIREANENK</sequence>
<comment type="caution">
    <text evidence="13">The sequence shown here is derived from an EMBL/GenBank/DDBJ whole genome shotgun (WGS) entry which is preliminary data.</text>
</comment>
<proteinExistence type="inferred from homology"/>
<evidence type="ECO:0000256" key="10">
    <source>
        <dbReference type="ARBA" id="ARBA00037948"/>
    </source>
</evidence>
<dbReference type="InterPro" id="IPR036236">
    <property type="entry name" value="Znf_C2H2_sf"/>
</dbReference>
<dbReference type="EMBL" id="JBEDNZ010000001">
    <property type="protein sequence ID" value="KAL0851798.1"/>
    <property type="molecule type" value="Genomic_DNA"/>
</dbReference>
<keyword evidence="3" id="KW-0677">Repeat</keyword>
<dbReference type="Proteomes" id="UP001549921">
    <property type="component" value="Unassembled WGS sequence"/>
</dbReference>
<evidence type="ECO:0000313" key="14">
    <source>
        <dbReference type="Proteomes" id="UP001549921"/>
    </source>
</evidence>
<feature type="domain" description="C2H2-type" evidence="12">
    <location>
        <begin position="202"/>
        <end position="230"/>
    </location>
</feature>
<reference evidence="13 14" key="1">
    <citation type="submission" date="2024-06" db="EMBL/GenBank/DDBJ databases">
        <title>A chromosome-level genome assembly of beet webworm, Loxostege sticticalis.</title>
        <authorList>
            <person name="Zhang Y."/>
        </authorList>
    </citation>
    <scope>NUCLEOTIDE SEQUENCE [LARGE SCALE GENOMIC DNA]</scope>
    <source>
        <strain evidence="13">AQ028</strain>
        <tissue evidence="13">Male pupae</tissue>
    </source>
</reference>
<gene>
    <name evidence="13" type="ORF">ABMA28_000107</name>
</gene>
<dbReference type="GO" id="GO:0008270">
    <property type="term" value="F:zinc ion binding"/>
    <property type="evidence" value="ECO:0007669"/>
    <property type="project" value="UniProtKB-KW"/>
</dbReference>
<evidence type="ECO:0000256" key="11">
    <source>
        <dbReference type="PROSITE-ProRule" id="PRU00042"/>
    </source>
</evidence>
<feature type="domain" description="C2H2-type" evidence="12">
    <location>
        <begin position="230"/>
        <end position="253"/>
    </location>
</feature>
<evidence type="ECO:0000256" key="1">
    <source>
        <dbReference type="ARBA" id="ARBA00004123"/>
    </source>
</evidence>
<keyword evidence="2" id="KW-0479">Metal-binding</keyword>
<comment type="subcellular location">
    <subcellularLocation>
        <location evidence="1">Nucleus</location>
    </subcellularLocation>
</comment>
<accession>A0ABD0TRI8</accession>
<evidence type="ECO:0000256" key="6">
    <source>
        <dbReference type="ARBA" id="ARBA00023015"/>
    </source>
</evidence>
<dbReference type="InterPro" id="IPR013087">
    <property type="entry name" value="Znf_C2H2_type"/>
</dbReference>
<feature type="domain" description="C2H2-type" evidence="12">
    <location>
        <begin position="175"/>
        <end position="203"/>
    </location>
</feature>
<dbReference type="PROSITE" id="PS00028">
    <property type="entry name" value="ZINC_FINGER_C2H2_1"/>
    <property type="match status" value="7"/>
</dbReference>
<evidence type="ECO:0000256" key="4">
    <source>
        <dbReference type="ARBA" id="ARBA00022771"/>
    </source>
</evidence>
<organism evidence="13 14">
    <name type="scientific">Loxostege sticticalis</name>
    <name type="common">Beet webworm moth</name>
    <dbReference type="NCBI Taxonomy" id="481309"/>
    <lineage>
        <taxon>Eukaryota</taxon>
        <taxon>Metazoa</taxon>
        <taxon>Ecdysozoa</taxon>
        <taxon>Arthropoda</taxon>
        <taxon>Hexapoda</taxon>
        <taxon>Insecta</taxon>
        <taxon>Pterygota</taxon>
        <taxon>Neoptera</taxon>
        <taxon>Endopterygota</taxon>
        <taxon>Lepidoptera</taxon>
        <taxon>Glossata</taxon>
        <taxon>Ditrysia</taxon>
        <taxon>Pyraloidea</taxon>
        <taxon>Crambidae</taxon>
        <taxon>Pyraustinae</taxon>
        <taxon>Loxostege</taxon>
    </lineage>
</organism>
<keyword evidence="4 11" id="KW-0863">Zinc-finger</keyword>
<evidence type="ECO:0000256" key="3">
    <source>
        <dbReference type="ARBA" id="ARBA00022737"/>
    </source>
</evidence>
<dbReference type="GO" id="GO:0003677">
    <property type="term" value="F:DNA binding"/>
    <property type="evidence" value="ECO:0007669"/>
    <property type="project" value="UniProtKB-KW"/>
</dbReference>
<feature type="domain" description="C2H2-type" evidence="12">
    <location>
        <begin position="92"/>
        <end position="120"/>
    </location>
</feature>
<keyword evidence="8" id="KW-0804">Transcription</keyword>
<dbReference type="PANTHER" id="PTHR24388:SF54">
    <property type="entry name" value="PROTEIN ESCARGOT"/>
    <property type="match status" value="1"/>
</dbReference>
<evidence type="ECO:0000256" key="9">
    <source>
        <dbReference type="ARBA" id="ARBA00023242"/>
    </source>
</evidence>
<evidence type="ECO:0000256" key="8">
    <source>
        <dbReference type="ARBA" id="ARBA00023163"/>
    </source>
</evidence>